<keyword evidence="5" id="KW-1185">Reference proteome</keyword>
<feature type="compositionally biased region" description="Polar residues" evidence="1">
    <location>
        <begin position="1584"/>
        <end position="1601"/>
    </location>
</feature>
<feature type="chain" id="PRO_5039501858" evidence="3">
    <location>
        <begin position="22"/>
        <end position="2402"/>
    </location>
</feature>
<dbReference type="Proteomes" id="UP000573327">
    <property type="component" value="Unassembled WGS sequence"/>
</dbReference>
<feature type="compositionally biased region" description="Gly residues" evidence="1">
    <location>
        <begin position="1970"/>
        <end position="1988"/>
    </location>
</feature>
<name>A0A7W7S6V0_9ACTN</name>
<dbReference type="InterPro" id="IPR006530">
    <property type="entry name" value="YD"/>
</dbReference>
<dbReference type="PANTHER" id="PTHR32305">
    <property type="match status" value="1"/>
</dbReference>
<reference evidence="4 5" key="1">
    <citation type="submission" date="2020-08" db="EMBL/GenBank/DDBJ databases">
        <title>Sequencing the genomes of 1000 actinobacteria strains.</title>
        <authorList>
            <person name="Klenk H.-P."/>
        </authorList>
    </citation>
    <scope>NUCLEOTIDE SEQUENCE [LARGE SCALE GENOMIC DNA]</scope>
    <source>
        <strain evidence="4 5">DSM 44786</strain>
    </source>
</reference>
<keyword evidence="2" id="KW-0812">Transmembrane</keyword>
<dbReference type="Gene3D" id="2.180.10.10">
    <property type="entry name" value="RHS repeat-associated core"/>
    <property type="match status" value="2"/>
</dbReference>
<evidence type="ECO:0000313" key="4">
    <source>
        <dbReference type="EMBL" id="MBB4944792.1"/>
    </source>
</evidence>
<feature type="region of interest" description="Disordered" evidence="1">
    <location>
        <begin position="1235"/>
        <end position="1258"/>
    </location>
</feature>
<feature type="region of interest" description="Disordered" evidence="1">
    <location>
        <begin position="907"/>
        <end position="934"/>
    </location>
</feature>
<feature type="region of interest" description="Disordered" evidence="1">
    <location>
        <begin position="1662"/>
        <end position="1690"/>
    </location>
</feature>
<protein>
    <submittedName>
        <fullName evidence="4">RHS repeat-associated protein</fullName>
    </submittedName>
</protein>
<dbReference type="NCBIfam" id="TIGR01443">
    <property type="entry name" value="intein_Cterm"/>
    <property type="match status" value="1"/>
</dbReference>
<dbReference type="InterPro" id="IPR036844">
    <property type="entry name" value="Hint_dom_sf"/>
</dbReference>
<dbReference type="PANTHER" id="PTHR32305:SF17">
    <property type="entry name" value="TRNA NUCLEASE WAPA"/>
    <property type="match status" value="1"/>
</dbReference>
<dbReference type="InterPro" id="IPR031325">
    <property type="entry name" value="RHS_repeat"/>
</dbReference>
<dbReference type="Pfam" id="PF05593">
    <property type="entry name" value="RHS_repeat"/>
    <property type="match status" value="1"/>
</dbReference>
<dbReference type="NCBIfam" id="TIGR03696">
    <property type="entry name" value="Rhs_assc_core"/>
    <property type="match status" value="1"/>
</dbReference>
<dbReference type="SUPFAM" id="SSF51294">
    <property type="entry name" value="Hedgehog/intein (Hint) domain"/>
    <property type="match status" value="1"/>
</dbReference>
<accession>A0A7W7S6V0</accession>
<dbReference type="RefSeq" id="WP_184910990.1">
    <property type="nucleotide sequence ID" value="NZ_JACHJR010000001.1"/>
</dbReference>
<dbReference type="Gene3D" id="2.170.16.10">
    <property type="entry name" value="Hedgehog/Intein (Hint) domain"/>
    <property type="match status" value="1"/>
</dbReference>
<keyword evidence="2" id="KW-1133">Transmembrane helix</keyword>
<keyword evidence="3" id="KW-0732">Signal</keyword>
<dbReference type="InterPro" id="IPR022385">
    <property type="entry name" value="Rhs_assc_core"/>
</dbReference>
<dbReference type="EMBL" id="JACHJR010000001">
    <property type="protein sequence ID" value="MBB4944792.1"/>
    <property type="molecule type" value="Genomic_DNA"/>
</dbReference>
<keyword evidence="2" id="KW-0472">Membrane</keyword>
<feature type="region of interest" description="Disordered" evidence="1">
    <location>
        <begin position="1584"/>
        <end position="1605"/>
    </location>
</feature>
<feature type="region of interest" description="Disordered" evidence="1">
    <location>
        <begin position="2108"/>
        <end position="2140"/>
    </location>
</feature>
<feature type="transmembrane region" description="Helical" evidence="2">
    <location>
        <begin position="2020"/>
        <end position="2051"/>
    </location>
</feature>
<dbReference type="NCBIfam" id="TIGR01643">
    <property type="entry name" value="YD_repeat_2x"/>
    <property type="match status" value="2"/>
</dbReference>
<feature type="compositionally biased region" description="Low complexity" evidence="1">
    <location>
        <begin position="2124"/>
        <end position="2140"/>
    </location>
</feature>
<evidence type="ECO:0000313" key="5">
    <source>
        <dbReference type="Proteomes" id="UP000573327"/>
    </source>
</evidence>
<feature type="signal peptide" evidence="3">
    <location>
        <begin position="1"/>
        <end position="21"/>
    </location>
</feature>
<evidence type="ECO:0000256" key="2">
    <source>
        <dbReference type="SAM" id="Phobius"/>
    </source>
</evidence>
<proteinExistence type="predicted"/>
<feature type="compositionally biased region" description="Polar residues" evidence="1">
    <location>
        <begin position="1662"/>
        <end position="1677"/>
    </location>
</feature>
<feature type="compositionally biased region" description="Polar residues" evidence="1">
    <location>
        <begin position="1327"/>
        <end position="1338"/>
    </location>
</feature>
<feature type="region of interest" description="Disordered" evidence="1">
    <location>
        <begin position="1963"/>
        <end position="1991"/>
    </location>
</feature>
<dbReference type="Pfam" id="PF07591">
    <property type="entry name" value="PT-HINT"/>
    <property type="match status" value="1"/>
</dbReference>
<evidence type="ECO:0000256" key="3">
    <source>
        <dbReference type="SAM" id="SignalP"/>
    </source>
</evidence>
<dbReference type="InterPro" id="IPR030934">
    <property type="entry name" value="Intein_C"/>
</dbReference>
<feature type="region of interest" description="Disordered" evidence="1">
    <location>
        <begin position="25"/>
        <end position="83"/>
    </location>
</feature>
<dbReference type="InterPro" id="IPR050708">
    <property type="entry name" value="T6SS_VgrG/RHS"/>
</dbReference>
<comment type="caution">
    <text evidence="4">The sequence shown here is derived from an EMBL/GenBank/DDBJ whole genome shotgun (WGS) entry which is preliminary data.</text>
</comment>
<organism evidence="4 5">
    <name type="scientific">Kitasatospora gansuensis</name>
    <dbReference type="NCBI Taxonomy" id="258050"/>
    <lineage>
        <taxon>Bacteria</taxon>
        <taxon>Bacillati</taxon>
        <taxon>Actinomycetota</taxon>
        <taxon>Actinomycetes</taxon>
        <taxon>Kitasatosporales</taxon>
        <taxon>Streptomycetaceae</taxon>
        <taxon>Kitasatospora</taxon>
    </lineage>
</organism>
<gene>
    <name evidence="4" type="ORF">F4556_000327</name>
</gene>
<feature type="region of interest" description="Disordered" evidence="1">
    <location>
        <begin position="1317"/>
        <end position="1338"/>
    </location>
</feature>
<dbReference type="PROSITE" id="PS50818">
    <property type="entry name" value="INTEIN_C_TER"/>
    <property type="match status" value="1"/>
</dbReference>
<sequence>MTLFSLLAVVATMIVTPPAEAWAAKRPHGKVWTPKNTPLGAGSASVKGKDLKPAQVQAPKFPVPKDWQPSAPAPHTGSATLDLGADSAKAGKQAGELPVALAPAQQGSAHSVKVDVLGAADRPLVALTDADPVAGAAGQGVKVAIDLKALQGSGWSDRARLVALPACALTTPDADECKQQTPVASTLNPATGVLSAEVTLPSAVASKAAAPTTSGTSVVRASFVEAPSAAAAPMVLAAAAAPAGSMGGYAASPLAPSAAWQSGSSMGNFTYSYPIQTPASLGGSAPQVSLSYDSSAIDGKTSSTNAQSSWAGEGWDYQPGFIERSYKNCDRAGITNSGDNCWAGQNATMNLGGHSGTLVRDDATGTWHIQGDDGSKIEQLTGAANEARNGEFWRVTTTDGVQYYFGQNHLPGGDHSDPATGSVAYQPVYSPNSGDDCYSASTGKASWCQEGWRWNLDYVVDPHQNLITFNYQQDLNYYNRGGAQNNGNGTLTPYVRAIELTQISYGQRLPEQLSAHGTVKPAARVLFSTAERCIPNGSITCTTAQRTIANQSSWPDTPLDQNCASTGTCTNYSPTFWSPLRLSKIDTQVLVGASYTTVDSWTLKHSFPDPGDGTKPSLWLSSVQRTGSNGQSATALPQVSFTPREMANRVDGLVPAAPQFNRPRMQQITTETGGQINVVYADPACSRVNNTMPSSEDGNTMACMPVKWYPPGSSGTDPVNDWFNKVLVTAVTEQDAVTGALIKSTNYSYGGGAAWHRNDSDAIDPKTRTWDQFRGYQTVTTTTGSGNAGEAPKTQQVTTYLRGMNGDALSGGGTRNVSTSFTPYPGATPVTATDDKWRTGTALGSQSFDKAGGSVLAATATTTTGDVVTATHKQSGGMPDLVARYGTTSTTGLTYGKLADGSWRTTTQVTTTDPAKGNRVLTQDDKGDGTAATPETCNTTSYATSTNPLILTLQSGQRTVAGPCGTAPNAGNTLTDTRTLYDGLPFGQAGALGDPTNSQVIDSYDGTGKAQYATLTTAGFDAYGRVVSSAGPDGKATSTAFAPATGAIPTKITLTGPMGATWATSQTFDPGRSQPLVASDANGRTTTEQYDALGRLVAVWQPDRATDLGANYKFSYSVNGVSAPSVVTSQWLREDNSYSSKTELYDGLGRLRQSQTTTPTGSVGRLISDQAYDSHGWAIKSSEPYYDSANSPNGTIFAPQDAQVPAQTWMTYDGLGRPVTSAFMSYGQQQWTSSVSYPGADRTDSVPPQGAAPSSVFTDGRGQTTAVWQYKTPTATGVAADANITTYSYTAAGQPQNRTDSSGNTWSYTYDLRGRQTSVADPDSGKTETSYDSNSRVASTKDAKGNVLAYSYDLLGRKTGLYANTVAPANQLASWNYDTLAKGRLTSATRYVNGASGSAYTRSVTGYDTAYRPLGTSVSIPAIEGSLAGTYTSTNAYTPVLGLLDHTNLPAMGGLPAEEVDYLYSITGALVASGGNSTLVTDVQYDAMGRPTRTTVGDWGKQVVSTQQYDWATGRVVNSFLDRQTGTTSLDQTSYTYNPAGQITSITDLQNATATDAQCFTYDYLGRLTNAWTDTGGTNTRATGTWTDSSGTVHGSGSAQSVPGIGSCKNSTGPAVTAGKPSVGGPAPYWQSYSYDATGNRTQLVQHDVNGVTANDITTTQTFGAPKSVNTPTNAQNTGGGTGGPHSLLTSSVKSASGTAVATFQYDAIGNTTSVTDTSGTATLSWDGEDKLASVAKSGQTPGTSYLYDADGNQLIRRDPGKTTLNLGSDELVLDTTSPTGSTTDVRYYAAPGGLTITRVTAATGGGQLVYHAADPHGTNGVQISTDATQAVTRRPTDPFGNARGAAVDPASWAGDKGFIGGTLDTATGLTNLGAREYDPVHGRFLNPDPLLAADNPQQWNGYSYSGNDPVNSSDPSGLMQTCGEGGAACYGPSPTSSPFSATGGGGFVDSCSVNPTLAPCAPKSTATSGGNGNGGGGNGGGHATGGGSKKKSGGVSGWFKNAAKSVVHTVVKAVEEHPIITAMIVTAIVVGAAACIIATAGGCAAVLVAAGEAALAGAEMGGVAGAITGAAVGATVEGGMALGAAGLASLGAGAAVAAKELTTAESTVAARTTQPLAKEATESSKGARPASSSSGGSKPGCNSFQAGVLVLLADGTSKSIEQLTTADQVVATDPQTGDTAAKQVTATITTPDDKEFTDLTLTSTAGPRAPPVAITSTQHHPYWDITTQRWTDAADLNPGDHLRAADGTELTVRTVTNYDTRAQTAYNLTVADLHTYYVLAGTTPVLVHNCGSNFKPGEDDIHYNKHVLGVMKNGKSKEGGPDMPEYLDKADYLAGARGLLDGPAKRGVLEGRRGTDTLRFDTSTGAFGVKTEDGIMRTFFRPGGDGEAYFRGTDGLIPINF</sequence>
<evidence type="ECO:0000256" key="1">
    <source>
        <dbReference type="SAM" id="MobiDB-lite"/>
    </source>
</evidence>